<dbReference type="InterPro" id="IPR001138">
    <property type="entry name" value="Zn2Cys6_DnaBD"/>
</dbReference>
<reference evidence="8" key="1">
    <citation type="journal article" date="2014" name="Nat. Commun.">
        <title>Multiple recent horizontal transfers of a large genomic region in cheese making fungi.</title>
        <authorList>
            <person name="Cheeseman K."/>
            <person name="Ropars J."/>
            <person name="Renault P."/>
            <person name="Dupont J."/>
            <person name="Gouzy J."/>
            <person name="Branca A."/>
            <person name="Abraham A.L."/>
            <person name="Ceppi M."/>
            <person name="Conseiller E."/>
            <person name="Debuchy R."/>
            <person name="Malagnac F."/>
            <person name="Goarin A."/>
            <person name="Silar P."/>
            <person name="Lacoste S."/>
            <person name="Sallet E."/>
            <person name="Bensimon A."/>
            <person name="Giraud T."/>
            <person name="Brygoo Y."/>
        </authorList>
    </citation>
    <scope>NUCLEOTIDE SEQUENCE [LARGE SCALE GENOMIC DNA]</scope>
    <source>
        <strain evidence="8">FM164</strain>
    </source>
</reference>
<dbReference type="CDD" id="cd12148">
    <property type="entry name" value="fungal_TF_MHR"/>
    <property type="match status" value="1"/>
</dbReference>
<protein>
    <submittedName>
        <fullName evidence="8">Zn(2)-C6 fungal-type DNA-binding domain</fullName>
    </submittedName>
</protein>
<evidence type="ECO:0000256" key="6">
    <source>
        <dbReference type="SAM" id="MobiDB-lite"/>
    </source>
</evidence>
<dbReference type="GO" id="GO:0000981">
    <property type="term" value="F:DNA-binding transcription factor activity, RNA polymerase II-specific"/>
    <property type="evidence" value="ECO:0007669"/>
    <property type="project" value="InterPro"/>
</dbReference>
<feature type="compositionally biased region" description="Polar residues" evidence="6">
    <location>
        <begin position="199"/>
        <end position="213"/>
    </location>
</feature>
<dbReference type="OrthoDB" id="3034343at2759"/>
<dbReference type="InterPro" id="IPR036864">
    <property type="entry name" value="Zn2-C6_fun-type_DNA-bd_sf"/>
</dbReference>
<dbReference type="SMART" id="SM00906">
    <property type="entry name" value="Fungal_trans"/>
    <property type="match status" value="1"/>
</dbReference>
<dbReference type="SUPFAM" id="SSF57701">
    <property type="entry name" value="Zn2/Cys6 DNA-binding domain"/>
    <property type="match status" value="1"/>
</dbReference>
<organism evidence="8 9">
    <name type="scientific">Penicillium roqueforti (strain FM164)</name>
    <dbReference type="NCBI Taxonomy" id="1365484"/>
    <lineage>
        <taxon>Eukaryota</taxon>
        <taxon>Fungi</taxon>
        <taxon>Dikarya</taxon>
        <taxon>Ascomycota</taxon>
        <taxon>Pezizomycotina</taxon>
        <taxon>Eurotiomycetes</taxon>
        <taxon>Eurotiomycetidae</taxon>
        <taxon>Eurotiales</taxon>
        <taxon>Aspergillaceae</taxon>
        <taxon>Penicillium</taxon>
    </lineage>
</organism>
<keyword evidence="5" id="KW-0539">Nucleus</keyword>
<dbReference type="InterPro" id="IPR007219">
    <property type="entry name" value="XnlR_reg_dom"/>
</dbReference>
<feature type="compositionally biased region" description="Polar residues" evidence="6">
    <location>
        <begin position="117"/>
        <end position="131"/>
    </location>
</feature>
<evidence type="ECO:0000256" key="1">
    <source>
        <dbReference type="ARBA" id="ARBA00022723"/>
    </source>
</evidence>
<dbReference type="GO" id="GO:0008270">
    <property type="term" value="F:zinc ion binding"/>
    <property type="evidence" value="ECO:0007669"/>
    <property type="project" value="InterPro"/>
</dbReference>
<dbReference type="GO" id="GO:0001080">
    <property type="term" value="P:nitrogen catabolite activation of transcription from RNA polymerase II promoter"/>
    <property type="evidence" value="ECO:0007669"/>
    <property type="project" value="TreeGrafter"/>
</dbReference>
<evidence type="ECO:0000313" key="8">
    <source>
        <dbReference type="EMBL" id="CDM27645.1"/>
    </source>
</evidence>
<dbReference type="Proteomes" id="UP000030686">
    <property type="component" value="Unassembled WGS sequence"/>
</dbReference>
<evidence type="ECO:0000256" key="5">
    <source>
        <dbReference type="ARBA" id="ARBA00023242"/>
    </source>
</evidence>
<proteinExistence type="predicted"/>
<dbReference type="EMBL" id="HG792015">
    <property type="protein sequence ID" value="CDM27645.1"/>
    <property type="molecule type" value="Genomic_DNA"/>
</dbReference>
<evidence type="ECO:0000256" key="2">
    <source>
        <dbReference type="ARBA" id="ARBA00023015"/>
    </source>
</evidence>
<evidence type="ECO:0000259" key="7">
    <source>
        <dbReference type="PROSITE" id="PS50048"/>
    </source>
</evidence>
<name>W6PUT0_PENRF</name>
<dbReference type="PROSITE" id="PS50048">
    <property type="entry name" value="ZN2_CY6_FUNGAL_2"/>
    <property type="match status" value="1"/>
</dbReference>
<dbReference type="GO" id="GO:0005634">
    <property type="term" value="C:nucleus"/>
    <property type="evidence" value="ECO:0007669"/>
    <property type="project" value="TreeGrafter"/>
</dbReference>
<accession>W6PUT0</accession>
<dbReference type="CDD" id="cd00067">
    <property type="entry name" value="GAL4"/>
    <property type="match status" value="1"/>
</dbReference>
<evidence type="ECO:0000256" key="3">
    <source>
        <dbReference type="ARBA" id="ARBA00023125"/>
    </source>
</evidence>
<dbReference type="PROSITE" id="PS00463">
    <property type="entry name" value="ZN2_CY6_FUNGAL_1"/>
    <property type="match status" value="1"/>
</dbReference>
<dbReference type="SMART" id="SM00066">
    <property type="entry name" value="GAL4"/>
    <property type="match status" value="1"/>
</dbReference>
<dbReference type="Gene3D" id="4.10.240.10">
    <property type="entry name" value="Zn(2)-C6 fungal-type DNA-binding domain"/>
    <property type="match status" value="1"/>
</dbReference>
<sequence length="759" mass="85405">MSKDRSETAFNLDKSTPTIDRVTNARKYRSKVQRPCDLCRSRKVHCNIPYPSQPCTLCERTRRSCTFVEKTNRKPSKKKTKDFGLSQSPRSDGRFGSTAGDLVPCTTVAGAETTSFVVSPSQSDGSQSQRPLGTDDHFLSDISGMPNESLLDNPLIGTGWPRDDGVDWPTFNNEDFQGMLDTLGRETISELLPIDGFSTADNSPSRSHSSQPGGSEELTIDQKPDFSSQIFGFSGESDPFLLRNYPYDDSGEVKFFRLIYRMASNTAASPESDHTVPPDGHQRRSSAGDVPVYFLQNHSQTVSQSLQAVEKCMFEQGKHAPRIQLDSLVSPEMGVGLVKLYFRYIFHALPVLSRSFVFRDIKFFVKNASVGLLAAIYALSLQFTAWDDVLCVDNGYTKPSSEDLWRIAYACVQKEMHFPRLSTIQTSLLLLNFDPFDPASAENPSAWALASSTLAIAQSLGLNIDPIGWDLPTWEIRLRRRLWWCVLVEHSWRAVTHGRQSILSYDSWNVTPLTLADFEVNLNPEAGLEVDDGCPDYFMHLSSLTLIANDLCRTFFSLRSVCQQRSLDSLIDQARVFRQQLHQWISALPESLQMPAPAQTHSETEEEPVDTRGSLHISYFTVQILLFRALLRPILDDKIGLDHLQPSVAAILDASRGLIRAVTRLVYSLGARHQSAFWPTYTRSCFSYPGQFSFMLCFQHREPHMMLNDQKLLGIWRQTLRTRAPSWPLLRFAAIRVDGIFWKNLVNVAAASHAVDTSI</sequence>
<dbReference type="InterPro" id="IPR050797">
    <property type="entry name" value="Carb_Metab_Trans_Reg"/>
</dbReference>
<gene>
    <name evidence="8" type="ORF">PROQFM164_S01g001456</name>
</gene>
<evidence type="ECO:0000256" key="4">
    <source>
        <dbReference type="ARBA" id="ARBA00023163"/>
    </source>
</evidence>
<dbReference type="PANTHER" id="PTHR31668:SF4">
    <property type="entry name" value="TRANSCRIPTIONAL ACTIVATOR PROTEIN DAL81"/>
    <property type="match status" value="1"/>
</dbReference>
<keyword evidence="1" id="KW-0479">Metal-binding</keyword>
<feature type="domain" description="Zn(2)-C6 fungal-type" evidence="7">
    <location>
        <begin position="35"/>
        <end position="67"/>
    </location>
</feature>
<feature type="region of interest" description="Disordered" evidence="6">
    <location>
        <begin position="69"/>
        <end position="99"/>
    </location>
</feature>
<dbReference type="PANTHER" id="PTHR31668">
    <property type="entry name" value="GLUCOSE TRANSPORT TRANSCRIPTION REGULATOR RGT1-RELATED-RELATED"/>
    <property type="match status" value="1"/>
</dbReference>
<feature type="region of interest" description="Disordered" evidence="6">
    <location>
        <begin position="117"/>
        <end position="140"/>
    </location>
</feature>
<dbReference type="STRING" id="1365484.W6PUT0"/>
<keyword evidence="3 8" id="KW-0238">DNA-binding</keyword>
<dbReference type="OMA" id="DPTRPCQ"/>
<evidence type="ECO:0000313" key="9">
    <source>
        <dbReference type="Proteomes" id="UP000030686"/>
    </source>
</evidence>
<keyword evidence="9" id="KW-1185">Reference proteome</keyword>
<dbReference type="GO" id="GO:0003677">
    <property type="term" value="F:DNA binding"/>
    <property type="evidence" value="ECO:0007669"/>
    <property type="project" value="UniProtKB-KW"/>
</dbReference>
<dbReference type="Pfam" id="PF04082">
    <property type="entry name" value="Fungal_trans"/>
    <property type="match status" value="1"/>
</dbReference>
<keyword evidence="4" id="KW-0804">Transcription</keyword>
<dbReference type="AlphaFoldDB" id="W6PUT0"/>
<dbReference type="GO" id="GO:0006351">
    <property type="term" value="P:DNA-templated transcription"/>
    <property type="evidence" value="ECO:0007669"/>
    <property type="project" value="InterPro"/>
</dbReference>
<keyword evidence="2" id="KW-0805">Transcription regulation</keyword>
<feature type="region of interest" description="Disordered" evidence="6">
    <location>
        <begin position="195"/>
        <end position="219"/>
    </location>
</feature>